<reference evidence="4 5" key="1">
    <citation type="submission" date="2019-01" db="EMBL/GenBank/DDBJ databases">
        <title>Complete genome sequence of Cohnella hallensis HS21 isolated from Korean fir (Abies koreana) rhizospheric soil.</title>
        <authorList>
            <person name="Jiang L."/>
            <person name="Kang S.W."/>
            <person name="Kim S."/>
            <person name="Jung J."/>
            <person name="Kim C.Y."/>
            <person name="Kim D.H."/>
            <person name="Kim S.W."/>
            <person name="Lee J."/>
        </authorList>
    </citation>
    <scope>NUCLEOTIDE SEQUENCE [LARGE SCALE GENOMIC DNA]</scope>
    <source>
        <strain evidence="4 5">HS21</strain>
    </source>
</reference>
<sequence length="189" mass="22170">MAKVDRRIPKTKDAIHKALVELMTEKDFDNITINDISERANINRGTLYLHYSDKYDLLNKTIEYHLGNMLHLCVVANPENEGLDVLQSLLPVFQYFDENFLFYSSMLTNKGVTCFHDQLMQVIINKLYERMEKGVMNQEFDREVLVQFMASAYVGAVEWWIKNNRPNPPEFMAQQVKNIFESSHLFSHN</sequence>
<keyword evidence="5" id="KW-1185">Reference proteome</keyword>
<evidence type="ECO:0000313" key="4">
    <source>
        <dbReference type="EMBL" id="BBI33892.1"/>
    </source>
</evidence>
<dbReference type="PANTHER" id="PTHR43479">
    <property type="entry name" value="ACREF/ENVCD OPERON REPRESSOR-RELATED"/>
    <property type="match status" value="1"/>
</dbReference>
<evidence type="ECO:0000313" key="5">
    <source>
        <dbReference type="Proteomes" id="UP000289856"/>
    </source>
</evidence>
<evidence type="ECO:0000256" key="1">
    <source>
        <dbReference type="ARBA" id="ARBA00023125"/>
    </source>
</evidence>
<dbReference type="InterPro" id="IPR009057">
    <property type="entry name" value="Homeodomain-like_sf"/>
</dbReference>
<dbReference type="EMBL" id="AP019400">
    <property type="protein sequence ID" value="BBI33892.1"/>
    <property type="molecule type" value="Genomic_DNA"/>
</dbReference>
<gene>
    <name evidence="4" type="ORF">KCTCHS21_32910</name>
</gene>
<accession>A0A3T1D736</accession>
<feature type="domain" description="HTH tetR-type" evidence="3">
    <location>
        <begin position="9"/>
        <end position="69"/>
    </location>
</feature>
<keyword evidence="1 2" id="KW-0238">DNA-binding</keyword>
<evidence type="ECO:0000259" key="3">
    <source>
        <dbReference type="PROSITE" id="PS50977"/>
    </source>
</evidence>
<dbReference type="OrthoDB" id="9810250at2"/>
<dbReference type="Gene3D" id="1.10.357.10">
    <property type="entry name" value="Tetracycline Repressor, domain 2"/>
    <property type="match status" value="1"/>
</dbReference>
<dbReference type="InterPro" id="IPR050624">
    <property type="entry name" value="HTH-type_Tx_Regulator"/>
</dbReference>
<dbReference type="Pfam" id="PF00440">
    <property type="entry name" value="TetR_N"/>
    <property type="match status" value="1"/>
</dbReference>
<dbReference type="InterPro" id="IPR001647">
    <property type="entry name" value="HTH_TetR"/>
</dbReference>
<name>A0A3T1D736_9BACL</name>
<protein>
    <submittedName>
        <fullName evidence="4">TetR family transcriptional regulator</fullName>
    </submittedName>
</protein>
<evidence type="ECO:0000256" key="2">
    <source>
        <dbReference type="PROSITE-ProRule" id="PRU00335"/>
    </source>
</evidence>
<feature type="DNA-binding region" description="H-T-H motif" evidence="2">
    <location>
        <begin position="32"/>
        <end position="51"/>
    </location>
</feature>
<dbReference type="Proteomes" id="UP000289856">
    <property type="component" value="Chromosome"/>
</dbReference>
<dbReference type="SUPFAM" id="SSF46689">
    <property type="entry name" value="Homeodomain-like"/>
    <property type="match status" value="1"/>
</dbReference>
<dbReference type="PANTHER" id="PTHR43479:SF7">
    <property type="entry name" value="TETR-FAMILY TRANSCRIPTIONAL REGULATOR"/>
    <property type="match status" value="1"/>
</dbReference>
<dbReference type="InterPro" id="IPR039532">
    <property type="entry name" value="TetR_C_Firmicutes"/>
</dbReference>
<dbReference type="KEGG" id="cohn:KCTCHS21_32910"/>
<proteinExistence type="predicted"/>
<dbReference type="Pfam" id="PF14278">
    <property type="entry name" value="TetR_C_8"/>
    <property type="match status" value="1"/>
</dbReference>
<dbReference type="PRINTS" id="PR00455">
    <property type="entry name" value="HTHTETR"/>
</dbReference>
<dbReference type="AlphaFoldDB" id="A0A3T1D736"/>
<dbReference type="PROSITE" id="PS50977">
    <property type="entry name" value="HTH_TETR_2"/>
    <property type="match status" value="1"/>
</dbReference>
<dbReference type="RefSeq" id="WP_130610321.1">
    <property type="nucleotide sequence ID" value="NZ_AP019400.1"/>
</dbReference>
<organism evidence="4 5">
    <name type="scientific">Cohnella abietis</name>
    <dbReference type="NCBI Taxonomy" id="2507935"/>
    <lineage>
        <taxon>Bacteria</taxon>
        <taxon>Bacillati</taxon>
        <taxon>Bacillota</taxon>
        <taxon>Bacilli</taxon>
        <taxon>Bacillales</taxon>
        <taxon>Paenibacillaceae</taxon>
        <taxon>Cohnella</taxon>
    </lineage>
</organism>
<dbReference type="GO" id="GO:0003677">
    <property type="term" value="F:DNA binding"/>
    <property type="evidence" value="ECO:0007669"/>
    <property type="project" value="UniProtKB-UniRule"/>
</dbReference>